<sequence>MPGATLYIEKNVEIHIWPNVRILVLGNLIADATLWQPIRFLPLNVTEALEEKGKIGTRYKRSILKRPRHRILSDNFKHSEFIRKKRRQVLKTAPTV</sequence>
<dbReference type="WBParaSite" id="PSU_v2.g16114.t1">
    <property type="protein sequence ID" value="PSU_v2.g16114.t1"/>
    <property type="gene ID" value="PSU_v2.g16114"/>
</dbReference>
<protein>
    <submittedName>
        <fullName evidence="2">Ribosomal protein L21</fullName>
    </submittedName>
</protein>
<name>A0A914YBH5_9BILA</name>
<dbReference type="Proteomes" id="UP000887577">
    <property type="component" value="Unplaced"/>
</dbReference>
<evidence type="ECO:0000313" key="2">
    <source>
        <dbReference type="WBParaSite" id="PSU_v2.g16114.t1"/>
    </source>
</evidence>
<dbReference type="AlphaFoldDB" id="A0A914YBH5"/>
<proteinExistence type="predicted"/>
<evidence type="ECO:0000313" key="1">
    <source>
        <dbReference type="Proteomes" id="UP000887577"/>
    </source>
</evidence>
<keyword evidence="1" id="KW-1185">Reference proteome</keyword>
<accession>A0A914YBH5</accession>
<reference evidence="2" key="1">
    <citation type="submission" date="2022-11" db="UniProtKB">
        <authorList>
            <consortium name="WormBaseParasite"/>
        </authorList>
    </citation>
    <scope>IDENTIFICATION</scope>
</reference>
<organism evidence="1 2">
    <name type="scientific">Panagrolaimus superbus</name>
    <dbReference type="NCBI Taxonomy" id="310955"/>
    <lineage>
        <taxon>Eukaryota</taxon>
        <taxon>Metazoa</taxon>
        <taxon>Ecdysozoa</taxon>
        <taxon>Nematoda</taxon>
        <taxon>Chromadorea</taxon>
        <taxon>Rhabditida</taxon>
        <taxon>Tylenchina</taxon>
        <taxon>Panagrolaimomorpha</taxon>
        <taxon>Panagrolaimoidea</taxon>
        <taxon>Panagrolaimidae</taxon>
        <taxon>Panagrolaimus</taxon>
    </lineage>
</organism>